<dbReference type="OrthoDB" id="403948at2"/>
<gene>
    <name evidence="1" type="ORF">C4B24_01840</name>
</gene>
<dbReference type="Proteomes" id="UP000294192">
    <property type="component" value="Unassembled WGS sequence"/>
</dbReference>
<reference evidence="1 2" key="1">
    <citation type="submission" date="2018-02" db="EMBL/GenBank/DDBJ databases">
        <title>Mycoplasma marinum and Mycoplasma todarodis sp. nov., moderately halophilic and psychrotolerant mycoplasmas isolated from cephalopods.</title>
        <authorList>
            <person name="Viver T."/>
        </authorList>
    </citation>
    <scope>NUCLEOTIDE SEQUENCE [LARGE SCALE GENOMIC DNA]</scope>
    <source>
        <strain evidence="1 2">PE</strain>
    </source>
</reference>
<evidence type="ECO:0008006" key="3">
    <source>
        <dbReference type="Google" id="ProtNLM"/>
    </source>
</evidence>
<name>A0A4V2NI54_9MOLU</name>
<dbReference type="InterPro" id="IPR011604">
    <property type="entry name" value="PDDEXK-like_dom_sf"/>
</dbReference>
<dbReference type="NCBIfam" id="NF045870">
    <property type="entry name" value="MAGa7180_fam_nucl"/>
    <property type="match status" value="1"/>
</dbReference>
<dbReference type="EMBL" id="PSZO01000006">
    <property type="protein sequence ID" value="TCG11498.1"/>
    <property type="molecule type" value="Genomic_DNA"/>
</dbReference>
<protein>
    <recommendedName>
        <fullName evidence="3">YqaJ viral recombinase domain-containing protein</fullName>
    </recommendedName>
</protein>
<keyword evidence="2" id="KW-1185">Reference proteome</keyword>
<evidence type="ECO:0000313" key="2">
    <source>
        <dbReference type="Proteomes" id="UP000294192"/>
    </source>
</evidence>
<accession>A0A4V2NI54</accession>
<comment type="caution">
    <text evidence="1">The sequence shown here is derived from an EMBL/GenBank/DDBJ whole genome shotgun (WGS) entry which is preliminary data.</text>
</comment>
<sequence length="275" mass="31929">MKRHFYNGREYSLDMENKVIRLLPSFHDKLKNKELWGRFGFKKMGGSSIGDVLETDQFKSPFKAFARMSWIDMPILDKKYINAGIAIEPKVLDLIASQPGVESVRGFDAKKYNYDYFAGKDDIIGGLPDGLAQPGNIVIEVKTAGAKKLDQWKRFGVPEGYLKQAQLYTYLMGFKTYAIVGTFLEEEDYHLPSLYPIKKRRTKTWPFTINTKQVEDDIAFVKKWYTKHVELGVSPQFNEKRDADLIDYLLCKDEEEWRILQEKWLAKGKINLETL</sequence>
<dbReference type="AlphaFoldDB" id="A0A4V2NI54"/>
<dbReference type="Gene3D" id="3.90.320.10">
    <property type="match status" value="1"/>
</dbReference>
<dbReference type="SUPFAM" id="SSF52980">
    <property type="entry name" value="Restriction endonuclease-like"/>
    <property type="match status" value="1"/>
</dbReference>
<organism evidence="1 2">
    <name type="scientific">Mycoplasma marinum</name>
    <dbReference type="NCBI Taxonomy" id="1937190"/>
    <lineage>
        <taxon>Bacteria</taxon>
        <taxon>Bacillati</taxon>
        <taxon>Mycoplasmatota</taxon>
        <taxon>Mollicutes</taxon>
        <taxon>Mycoplasmataceae</taxon>
        <taxon>Mycoplasma</taxon>
    </lineage>
</organism>
<evidence type="ECO:0000313" key="1">
    <source>
        <dbReference type="EMBL" id="TCG11498.1"/>
    </source>
</evidence>
<proteinExistence type="predicted"/>
<dbReference type="InterPro" id="IPR011335">
    <property type="entry name" value="Restrct_endonuc-II-like"/>
</dbReference>